<dbReference type="EMBL" id="JASAOG010000040">
    <property type="protein sequence ID" value="KAK0059685.1"/>
    <property type="molecule type" value="Genomic_DNA"/>
</dbReference>
<sequence length="83" mass="9557">MYSDCIFPPSTAVQSRRTSTHNQLWKYLGNVFRHWVSNRSWFLERSKKLEVSEISVRSAPLRLTGHLAEALTGHLAEMGSPER</sequence>
<organism evidence="1 2">
    <name type="scientific">Biomphalaria pfeifferi</name>
    <name type="common">Bloodfluke planorb</name>
    <name type="synonym">Freshwater snail</name>
    <dbReference type="NCBI Taxonomy" id="112525"/>
    <lineage>
        <taxon>Eukaryota</taxon>
        <taxon>Metazoa</taxon>
        <taxon>Spiralia</taxon>
        <taxon>Lophotrochozoa</taxon>
        <taxon>Mollusca</taxon>
        <taxon>Gastropoda</taxon>
        <taxon>Heterobranchia</taxon>
        <taxon>Euthyneura</taxon>
        <taxon>Panpulmonata</taxon>
        <taxon>Hygrophila</taxon>
        <taxon>Lymnaeoidea</taxon>
        <taxon>Planorbidae</taxon>
        <taxon>Biomphalaria</taxon>
    </lineage>
</organism>
<reference evidence="1" key="2">
    <citation type="submission" date="2023-04" db="EMBL/GenBank/DDBJ databases">
        <authorList>
            <person name="Bu L."/>
            <person name="Lu L."/>
            <person name="Laidemitt M.R."/>
            <person name="Zhang S.M."/>
            <person name="Mutuku M."/>
            <person name="Mkoji G."/>
            <person name="Steinauer M."/>
            <person name="Loker E.S."/>
        </authorList>
    </citation>
    <scope>NUCLEOTIDE SEQUENCE</scope>
    <source>
        <strain evidence="1">KasaAsao</strain>
        <tissue evidence="1">Whole Snail</tissue>
    </source>
</reference>
<keyword evidence="2" id="KW-1185">Reference proteome</keyword>
<gene>
    <name evidence="1" type="ORF">Bpfe_010853</name>
</gene>
<dbReference type="Proteomes" id="UP001233172">
    <property type="component" value="Unassembled WGS sequence"/>
</dbReference>
<feature type="non-terminal residue" evidence="1">
    <location>
        <position position="83"/>
    </location>
</feature>
<name>A0AAD8BTR8_BIOPF</name>
<reference evidence="1" key="1">
    <citation type="journal article" date="2023" name="PLoS Negl. Trop. Dis.">
        <title>A genome sequence for Biomphalaria pfeifferi, the major vector snail for the human-infecting parasite Schistosoma mansoni.</title>
        <authorList>
            <person name="Bu L."/>
            <person name="Lu L."/>
            <person name="Laidemitt M.R."/>
            <person name="Zhang S.M."/>
            <person name="Mutuku M."/>
            <person name="Mkoji G."/>
            <person name="Steinauer M."/>
            <person name="Loker E.S."/>
        </authorList>
    </citation>
    <scope>NUCLEOTIDE SEQUENCE</scope>
    <source>
        <strain evidence="1">KasaAsao</strain>
    </source>
</reference>
<accession>A0AAD8BTR8</accession>
<protein>
    <submittedName>
        <fullName evidence="1">Uncharacterized protein</fullName>
    </submittedName>
</protein>
<evidence type="ECO:0000313" key="2">
    <source>
        <dbReference type="Proteomes" id="UP001233172"/>
    </source>
</evidence>
<comment type="caution">
    <text evidence="1">The sequence shown here is derived from an EMBL/GenBank/DDBJ whole genome shotgun (WGS) entry which is preliminary data.</text>
</comment>
<proteinExistence type="predicted"/>
<dbReference type="AlphaFoldDB" id="A0AAD8BTR8"/>
<evidence type="ECO:0000313" key="1">
    <source>
        <dbReference type="EMBL" id="KAK0059685.1"/>
    </source>
</evidence>